<evidence type="ECO:0000313" key="3">
    <source>
        <dbReference type="Proteomes" id="UP000612680"/>
    </source>
</evidence>
<dbReference type="InterPro" id="IPR008620">
    <property type="entry name" value="FixH"/>
</dbReference>
<keyword evidence="1" id="KW-0812">Transmembrane</keyword>
<sequence length="148" mass="16742">MKINWGTGIAGMYLSFVVMIVVLVSMSAAEKIDLATDKYYEEELHFQDRIDKGERARLLPQPLSWQVTREKLTIAFPDQFAGSVIQGKISLYCPSDKHNDRSFAIQAEKSRQVVALDQVPAGRYKLQIDWQAGGTSYWNEGVITLSKK</sequence>
<feature type="transmembrane region" description="Helical" evidence="1">
    <location>
        <begin position="12"/>
        <end position="29"/>
    </location>
</feature>
<evidence type="ECO:0000313" key="2">
    <source>
        <dbReference type="EMBL" id="QRR00906.1"/>
    </source>
</evidence>
<name>A0ABX7I7E7_9BACT</name>
<protein>
    <submittedName>
        <fullName evidence="2">FixH family protein</fullName>
    </submittedName>
</protein>
<evidence type="ECO:0000256" key="1">
    <source>
        <dbReference type="SAM" id="Phobius"/>
    </source>
</evidence>
<gene>
    <name evidence="2" type="ORF">HWI92_08320</name>
</gene>
<dbReference type="EMBL" id="CP056775">
    <property type="protein sequence ID" value="QRR00906.1"/>
    <property type="molecule type" value="Genomic_DNA"/>
</dbReference>
<keyword evidence="1" id="KW-1133">Transmembrane helix</keyword>
<dbReference type="RefSeq" id="WP_204662641.1">
    <property type="nucleotide sequence ID" value="NZ_CP056775.1"/>
</dbReference>
<keyword evidence="1" id="KW-0472">Membrane</keyword>
<reference evidence="2 3" key="1">
    <citation type="submission" date="2020-06" db="EMBL/GenBank/DDBJ databases">
        <title>Dyadobacter sandarakinus sp. nov., isolated from the soil of the Arctic Yellow River Station.</title>
        <authorList>
            <person name="Zhang Y."/>
            <person name="Peng F."/>
        </authorList>
    </citation>
    <scope>NUCLEOTIDE SEQUENCE [LARGE SCALE GENOMIC DNA]</scope>
    <source>
        <strain evidence="2 3">Q3-56</strain>
    </source>
</reference>
<keyword evidence="3" id="KW-1185">Reference proteome</keyword>
<dbReference type="Pfam" id="PF05751">
    <property type="entry name" value="FixH"/>
    <property type="match status" value="1"/>
</dbReference>
<dbReference type="Proteomes" id="UP000612680">
    <property type="component" value="Chromosome"/>
</dbReference>
<organism evidence="2 3">
    <name type="scientific">Dyadobacter sandarakinus</name>
    <dbReference type="NCBI Taxonomy" id="2747268"/>
    <lineage>
        <taxon>Bacteria</taxon>
        <taxon>Pseudomonadati</taxon>
        <taxon>Bacteroidota</taxon>
        <taxon>Cytophagia</taxon>
        <taxon>Cytophagales</taxon>
        <taxon>Spirosomataceae</taxon>
        <taxon>Dyadobacter</taxon>
    </lineage>
</organism>
<accession>A0ABX7I7E7</accession>
<proteinExistence type="predicted"/>